<evidence type="ECO:0000259" key="23">
    <source>
        <dbReference type="PROSITE" id="PS50867"/>
    </source>
</evidence>
<dbReference type="SMART" id="SM00332">
    <property type="entry name" value="PP2Cc"/>
    <property type="match status" value="1"/>
</dbReference>
<evidence type="ECO:0000256" key="11">
    <source>
        <dbReference type="ARBA" id="ARBA00023115"/>
    </source>
</evidence>
<feature type="domain" description="SET" evidence="22">
    <location>
        <begin position="196"/>
        <end position="315"/>
    </location>
</feature>
<feature type="region of interest" description="Disordered" evidence="21">
    <location>
        <begin position="348"/>
        <end position="378"/>
    </location>
</feature>
<dbReference type="CDD" id="cd00622">
    <property type="entry name" value="PLPDE_III_ODC"/>
    <property type="match status" value="1"/>
</dbReference>
<protein>
    <recommendedName>
        <fullName evidence="14">ornithine decarboxylase</fullName>
        <ecNumber evidence="14">4.1.1.17</ecNumber>
    </recommendedName>
</protein>
<keyword evidence="12" id="KW-0456">Lyase</keyword>
<dbReference type="Pfam" id="PF02784">
    <property type="entry name" value="Orn_Arg_deC_N"/>
    <property type="match status" value="1"/>
</dbReference>
<comment type="catalytic activity">
    <reaction evidence="17">
        <text>L-ornithine + H(+) = putrescine + CO2</text>
        <dbReference type="Rhea" id="RHEA:22964"/>
        <dbReference type="ChEBI" id="CHEBI:15378"/>
        <dbReference type="ChEBI" id="CHEBI:16526"/>
        <dbReference type="ChEBI" id="CHEBI:46911"/>
        <dbReference type="ChEBI" id="CHEBI:326268"/>
        <dbReference type="EC" id="4.1.1.17"/>
    </reaction>
</comment>
<dbReference type="FunFam" id="3.20.20.10:FF:000005">
    <property type="entry name" value="Ornithine decarboxylase"/>
    <property type="match status" value="1"/>
</dbReference>
<evidence type="ECO:0000256" key="8">
    <source>
        <dbReference type="ARBA" id="ARBA00022801"/>
    </source>
</evidence>
<comment type="function">
    <text evidence="15">Catalyzes the first and rate-limiting step of polyamine biosynthesis that converts ornithine into putrescine, which is the precursor for the polyamines, spermidine and spermine. Polyamines are essential for cell proliferation and are implicated in cellular processes, ranging from DNA replication to apoptosis.</text>
</comment>
<dbReference type="Gene3D" id="3.60.40.10">
    <property type="entry name" value="PPM-type phosphatase domain"/>
    <property type="match status" value="1"/>
</dbReference>
<evidence type="ECO:0000256" key="21">
    <source>
        <dbReference type="SAM" id="MobiDB-lite"/>
    </source>
</evidence>
<dbReference type="Proteomes" id="UP000055024">
    <property type="component" value="Unassembled WGS sequence"/>
</dbReference>
<dbReference type="Gene3D" id="2.40.37.10">
    <property type="entry name" value="Lyase, Ornithine Decarboxylase, Chain A, domain 1"/>
    <property type="match status" value="1"/>
</dbReference>
<dbReference type="Pfam" id="PF00481">
    <property type="entry name" value="PP2C"/>
    <property type="match status" value="1"/>
</dbReference>
<keyword evidence="5" id="KW-0808">Transferase</keyword>
<keyword evidence="6" id="KW-0949">S-adenosyl-L-methionine</keyword>
<comment type="cofactor">
    <cofactor evidence="1 18">
        <name>pyridoxal 5'-phosphate</name>
        <dbReference type="ChEBI" id="CHEBI:597326"/>
    </cofactor>
</comment>
<dbReference type="Pfam" id="PF00856">
    <property type="entry name" value="SET"/>
    <property type="match status" value="1"/>
</dbReference>
<evidence type="ECO:0000256" key="2">
    <source>
        <dbReference type="ARBA" id="ARBA00004286"/>
    </source>
</evidence>
<dbReference type="EC" id="4.1.1.17" evidence="14"/>
<evidence type="ECO:0000256" key="15">
    <source>
        <dbReference type="ARBA" id="ARBA00037173"/>
    </source>
</evidence>
<comment type="caution">
    <text evidence="25">The sequence shown here is derived from an EMBL/GenBank/DDBJ whole genome shotgun (WGS) entry which is preliminary data.</text>
</comment>
<comment type="subunit">
    <text evidence="16">Homodimer. Only the dimer is catalytically active, as the active sites are constructed of residues from both monomers.</text>
</comment>
<dbReference type="GO" id="GO:0005694">
    <property type="term" value="C:chromosome"/>
    <property type="evidence" value="ECO:0007669"/>
    <property type="project" value="UniProtKB-SubCell"/>
</dbReference>
<reference evidence="25 26" key="1">
    <citation type="submission" date="2015-01" db="EMBL/GenBank/DDBJ databases">
        <title>Evolution of Trichinella species and genotypes.</title>
        <authorList>
            <person name="Korhonen P.K."/>
            <person name="Edoardo P."/>
            <person name="Giuseppe L.R."/>
            <person name="Gasser R.B."/>
        </authorList>
    </citation>
    <scope>NUCLEOTIDE SEQUENCE [LARGE SCALE GENOMIC DNA]</scope>
    <source>
        <strain evidence="25">ISS1029</strain>
    </source>
</reference>
<dbReference type="PROSITE" id="PS50280">
    <property type="entry name" value="SET"/>
    <property type="match status" value="1"/>
</dbReference>
<dbReference type="SMART" id="SM00468">
    <property type="entry name" value="PreSET"/>
    <property type="match status" value="1"/>
</dbReference>
<keyword evidence="11" id="KW-0620">Polyamine biosynthesis</keyword>
<evidence type="ECO:0000256" key="20">
    <source>
        <dbReference type="RuleBase" id="RU003737"/>
    </source>
</evidence>
<dbReference type="SMART" id="SM00317">
    <property type="entry name" value="SET"/>
    <property type="match status" value="1"/>
</dbReference>
<dbReference type="GO" id="GO:0032259">
    <property type="term" value="P:methylation"/>
    <property type="evidence" value="ECO:0007669"/>
    <property type="project" value="UniProtKB-KW"/>
</dbReference>
<dbReference type="GO" id="GO:0005737">
    <property type="term" value="C:cytoplasm"/>
    <property type="evidence" value="ECO:0007669"/>
    <property type="project" value="TreeGrafter"/>
</dbReference>
<evidence type="ECO:0000256" key="4">
    <source>
        <dbReference type="ARBA" id="ARBA00022454"/>
    </source>
</evidence>
<dbReference type="SUPFAM" id="SSF51419">
    <property type="entry name" value="PLP-binding barrel"/>
    <property type="match status" value="1"/>
</dbReference>
<dbReference type="GO" id="GO:0008270">
    <property type="term" value="F:zinc ion binding"/>
    <property type="evidence" value="ECO:0007669"/>
    <property type="project" value="InterPro"/>
</dbReference>
<evidence type="ECO:0000259" key="24">
    <source>
        <dbReference type="PROSITE" id="PS51746"/>
    </source>
</evidence>
<dbReference type="SUPFAM" id="SSF50621">
    <property type="entry name" value="Alanine racemase C-terminal domain-like"/>
    <property type="match status" value="1"/>
</dbReference>
<evidence type="ECO:0000256" key="12">
    <source>
        <dbReference type="ARBA" id="ARBA00023239"/>
    </source>
</evidence>
<dbReference type="EMBL" id="JYDP01000062">
    <property type="protein sequence ID" value="KRZ10227.1"/>
    <property type="molecule type" value="Genomic_DNA"/>
</dbReference>
<evidence type="ECO:0000256" key="17">
    <source>
        <dbReference type="ARBA" id="ARBA00049127"/>
    </source>
</evidence>
<evidence type="ECO:0000256" key="6">
    <source>
        <dbReference type="ARBA" id="ARBA00022691"/>
    </source>
</evidence>
<dbReference type="GO" id="GO:0004586">
    <property type="term" value="F:ornithine decarboxylase activity"/>
    <property type="evidence" value="ECO:0007669"/>
    <property type="project" value="UniProtKB-EC"/>
</dbReference>
<comment type="pathway">
    <text evidence="13">Amine and polyamine biosynthesis; putrescine biosynthesis via L-ornithine pathway; putrescine from L-ornithine: step 1/1.</text>
</comment>
<dbReference type="PROSITE" id="PS50867">
    <property type="entry name" value="PRE_SET"/>
    <property type="match status" value="1"/>
</dbReference>
<dbReference type="GO" id="GO:0005634">
    <property type="term" value="C:nucleus"/>
    <property type="evidence" value="ECO:0007669"/>
    <property type="project" value="InterPro"/>
</dbReference>
<feature type="compositionally biased region" description="Pro residues" evidence="21">
    <location>
        <begin position="357"/>
        <end position="369"/>
    </location>
</feature>
<evidence type="ECO:0000256" key="1">
    <source>
        <dbReference type="ARBA" id="ARBA00001933"/>
    </source>
</evidence>
<feature type="domain" description="Pre-SET" evidence="23">
    <location>
        <begin position="123"/>
        <end position="193"/>
    </location>
</feature>
<accession>A0A0V1HHR5</accession>
<proteinExistence type="inferred from homology"/>
<dbReference type="GO" id="GO:0042054">
    <property type="term" value="F:histone methyltransferase activity"/>
    <property type="evidence" value="ECO:0007669"/>
    <property type="project" value="InterPro"/>
</dbReference>
<dbReference type="InterPro" id="IPR002433">
    <property type="entry name" value="Orn_de-COase"/>
</dbReference>
<dbReference type="SUPFAM" id="SSF81606">
    <property type="entry name" value="PP2C-like"/>
    <property type="match status" value="1"/>
</dbReference>
<dbReference type="InterPro" id="IPR009006">
    <property type="entry name" value="Ala_racemase/Decarboxylase_C"/>
</dbReference>
<keyword evidence="4" id="KW-0158">Chromosome</keyword>
<evidence type="ECO:0000256" key="18">
    <source>
        <dbReference type="PIRSR" id="PIRSR600183-50"/>
    </source>
</evidence>
<organism evidence="25 26">
    <name type="scientific">Trichinella zimbabwensis</name>
    <dbReference type="NCBI Taxonomy" id="268475"/>
    <lineage>
        <taxon>Eukaryota</taxon>
        <taxon>Metazoa</taxon>
        <taxon>Ecdysozoa</taxon>
        <taxon>Nematoda</taxon>
        <taxon>Enoplea</taxon>
        <taxon>Dorylaimia</taxon>
        <taxon>Trichinellida</taxon>
        <taxon>Trichinellidae</taxon>
        <taxon>Trichinella</taxon>
    </lineage>
</organism>
<evidence type="ECO:0000313" key="26">
    <source>
        <dbReference type="Proteomes" id="UP000055024"/>
    </source>
</evidence>
<evidence type="ECO:0000256" key="7">
    <source>
        <dbReference type="ARBA" id="ARBA00022723"/>
    </source>
</evidence>
<dbReference type="InterPro" id="IPR001214">
    <property type="entry name" value="SET_dom"/>
</dbReference>
<feature type="non-terminal residue" evidence="25">
    <location>
        <position position="1491"/>
    </location>
</feature>
<dbReference type="PRINTS" id="PR01182">
    <property type="entry name" value="ORNDCRBXLASE"/>
</dbReference>
<dbReference type="InterPro" id="IPR022653">
    <property type="entry name" value="De-COase2_pyr-phos_BS"/>
</dbReference>
<sequence>MSRRSNQATEHNPDENKNYGKIARYRCAAIVQWVMSQETLTRTRGQKKGCTSFKTKNCHCDLSAKMMMFRKLVKTDISNGQEKHPVPAYNRYGTNPPDLENFVYSRSRKIEPKLPLYSWGKLQGCKCKNGCSAKSRCPCILQNTVKKPAIGLDLRLRSAYFQKGLKVRDFNIRECGPSCACDSTCPNKQSQNLTPNKFYVEMTAAKGWGLFADSYLLPRTFICEYAGVLRIHDSEENAPNNAYCMQVISKTEGTHGIFVDSLNFGNISRFINHSCAPNAFAAPVRVEYEDLKLARTCIFALRPIQRDTEITIDYSYTFWNTKNAPLPCMCKSPFCRYSSDPYPLLPPLAPLDQNTPELPPSPPPPPPPAAVQQSLSTHEEPMEEEIGRKFVGNDELLCSVYAYQRRLCFTQIKYQLTHIEVDQMLRRNEFANTLNDFIIGYHCNQLVANAPCEDHRSEGYFQLDNSYFFGIFDGHAGTHCARTVASRLYDYMALPLLPEKLIREVSQGFHLPLVKMLNTSSNYVLSADLKDLHAKHLRAFSLKCLQKRDSLRNVRQAFKWAFKALDNDLCEEAMQMHSGSPDLSALRRVLAGSCACVAYVKGQDMYIAQVGDSGAVLGVSADEAHWTARKLNKDHTADNQKEVNRIRSEHPPGEALTVLRCERLLGELYPLRAFGDVRYKWPLKQQKAIIEPYIKLRRPPMNYLTPPYLTCEPSVYYYRLTEDDKFLILASDGLWEMIVPEAAVRFVANHAIGVETLTPYQRLPNATLKQILEDLRDRKRRESKRPVDVNSATHLIRHALTNDVSDENVYAALSATLSIPECAARAYRDDITVTVVYFHQIQMKHHVGQTQQLLMASLLDFYSLNVHSLRLYRHKCAAPLNPVHWKECWLLLQKDGTLLWYNDKQFSAIKGQVNLLHSAELHFGEQAWNEPGLHPPKMFTSHQDLFCYFALVDNGHRGALGRLEQWFVAKHRLDLVAFMCAIARVFKVGTEFHVFVNSSLISSTRSTSDRFNPASCCFSASSYDDDPIFNPCKLDSGDMYKQLKSIVERKAEQRTANKPTDISNSLNGKGNCSVGFNTTTAHRLDNQPAITCEEDVDDSEEAFFLFDLGKLIQLHQRWTEHLPQIHPFYAVKCNDNKLLLSLLASMGVNFDCASKNEIETVLSIGVSPERIIFANPCKPRSAIEYANSQNVRYMTFDNEQELQKIHSLYPKSELLMRISTFNYNAVISFEKKFGCNPITEAPELLKRAIVLGCKVVGIWCGCRESSAYVNSIANARKLFDLGNQFGCPLKLLDIGGGFSAVLENGTLPFESLAMEINQALSSYFPSDMNVTVIAEPGRYYAAEPFQLCTRVIGYRKVIASKITENAADDGDTGFMYFINDGIYGSFNCILTENTIPQGQLLKKGKASKTYWSTVWGQTCDSLDIIIKKCQLPELFENELLLFQNMGAYSLTVSTEFNGFSRTKVYPYIKEDDGYSSAATFEQSQAMELPLT</sequence>
<evidence type="ECO:0000256" key="3">
    <source>
        <dbReference type="ARBA" id="ARBA00008872"/>
    </source>
</evidence>
<keyword evidence="7" id="KW-0479">Metal-binding</keyword>
<dbReference type="SUPFAM" id="SSF82199">
    <property type="entry name" value="SET domain"/>
    <property type="match status" value="1"/>
</dbReference>
<comment type="similarity">
    <text evidence="3 20">Belongs to the Orn/Lys/Arg decarboxylase class-II family.</text>
</comment>
<dbReference type="InterPro" id="IPR036457">
    <property type="entry name" value="PPM-type-like_dom_sf"/>
</dbReference>
<dbReference type="OrthoDB" id="420076at2759"/>
<evidence type="ECO:0000256" key="5">
    <source>
        <dbReference type="ARBA" id="ARBA00022603"/>
    </source>
</evidence>
<dbReference type="GO" id="GO:0004721">
    <property type="term" value="F:phosphoprotein phosphatase activity"/>
    <property type="evidence" value="ECO:0007669"/>
    <property type="project" value="UniProtKB-KW"/>
</dbReference>
<dbReference type="Gene3D" id="2.170.270.10">
    <property type="entry name" value="SET domain"/>
    <property type="match status" value="1"/>
</dbReference>
<keyword evidence="5" id="KW-0489">Methyltransferase</keyword>
<dbReference type="PROSITE" id="PS51746">
    <property type="entry name" value="PPM_2"/>
    <property type="match status" value="1"/>
</dbReference>
<evidence type="ECO:0000313" key="25">
    <source>
        <dbReference type="EMBL" id="KRZ10227.1"/>
    </source>
</evidence>
<evidence type="ECO:0000256" key="14">
    <source>
        <dbReference type="ARBA" id="ARBA00034138"/>
    </source>
</evidence>
<keyword evidence="10 19" id="KW-0904">Protein phosphatase</keyword>
<evidence type="ECO:0000259" key="22">
    <source>
        <dbReference type="PROSITE" id="PS50280"/>
    </source>
</evidence>
<feature type="active site" description="Proton donor" evidence="18">
    <location>
        <position position="1419"/>
    </location>
</feature>
<comment type="similarity">
    <text evidence="19">Belongs to the PP2C family.</text>
</comment>
<name>A0A0V1HHR5_9BILA</name>
<dbReference type="InterPro" id="IPR046341">
    <property type="entry name" value="SET_dom_sf"/>
</dbReference>
<evidence type="ECO:0000256" key="13">
    <source>
        <dbReference type="ARBA" id="ARBA00034115"/>
    </source>
</evidence>
<dbReference type="PANTHER" id="PTHR11482">
    <property type="entry name" value="ARGININE/DIAMINOPIMELATE/ORNITHINE DECARBOXYLASE"/>
    <property type="match status" value="1"/>
</dbReference>
<gene>
    <name evidence="25" type="primary">odc-1</name>
    <name evidence="25" type="ORF">T11_16843</name>
</gene>
<dbReference type="Pfam" id="PF05033">
    <property type="entry name" value="Pre-SET"/>
    <property type="match status" value="1"/>
</dbReference>
<dbReference type="CDD" id="cd00143">
    <property type="entry name" value="PP2Cc"/>
    <property type="match status" value="1"/>
</dbReference>
<evidence type="ECO:0000256" key="10">
    <source>
        <dbReference type="ARBA" id="ARBA00022912"/>
    </source>
</evidence>
<dbReference type="InterPro" id="IPR007728">
    <property type="entry name" value="Pre-SET_dom"/>
</dbReference>
<evidence type="ECO:0000256" key="9">
    <source>
        <dbReference type="ARBA" id="ARBA00022898"/>
    </source>
</evidence>
<evidence type="ECO:0000256" key="16">
    <source>
        <dbReference type="ARBA" id="ARBA00046672"/>
    </source>
</evidence>
<evidence type="ECO:0000256" key="19">
    <source>
        <dbReference type="RuleBase" id="RU003465"/>
    </source>
</evidence>
<dbReference type="InterPro" id="IPR000222">
    <property type="entry name" value="PP2C_BS"/>
</dbReference>
<dbReference type="Pfam" id="PF00278">
    <property type="entry name" value="Orn_DAP_Arg_deC"/>
    <property type="match status" value="1"/>
</dbReference>
<dbReference type="InterPro" id="IPR001932">
    <property type="entry name" value="PPM-type_phosphatase-like_dom"/>
</dbReference>
<dbReference type="PANTHER" id="PTHR11482:SF6">
    <property type="entry name" value="ORNITHINE DECARBOXYLASE 1-RELATED"/>
    <property type="match status" value="1"/>
</dbReference>
<dbReference type="InterPro" id="IPR022643">
    <property type="entry name" value="De-COase2_C"/>
</dbReference>
<dbReference type="Gene3D" id="3.20.20.10">
    <property type="entry name" value="Alanine racemase"/>
    <property type="match status" value="1"/>
</dbReference>
<dbReference type="InterPro" id="IPR022644">
    <property type="entry name" value="De-COase2_N"/>
</dbReference>
<dbReference type="PROSITE" id="PS00878">
    <property type="entry name" value="ODR_DC_2_1"/>
    <property type="match status" value="1"/>
</dbReference>
<comment type="subcellular location">
    <subcellularLocation>
        <location evidence="2">Chromosome</location>
    </subcellularLocation>
</comment>
<dbReference type="InterPro" id="IPR000183">
    <property type="entry name" value="Orn/DAP/Arg_de-COase"/>
</dbReference>
<feature type="domain" description="PPM-type phosphatase" evidence="24">
    <location>
        <begin position="438"/>
        <end position="838"/>
    </location>
</feature>
<dbReference type="PROSITE" id="PS01032">
    <property type="entry name" value="PPM_1"/>
    <property type="match status" value="1"/>
</dbReference>
<dbReference type="PRINTS" id="PR01179">
    <property type="entry name" value="ODADCRBXLASE"/>
</dbReference>
<keyword evidence="9 18" id="KW-0663">Pyridoxal phosphate</keyword>
<keyword evidence="8 19" id="KW-0378">Hydrolase</keyword>
<dbReference type="InterPro" id="IPR029066">
    <property type="entry name" value="PLP-binding_barrel"/>
</dbReference>
<dbReference type="GO" id="GO:0033387">
    <property type="term" value="P:putrescine biosynthetic process from arginine, via ornithine"/>
    <property type="evidence" value="ECO:0007669"/>
    <property type="project" value="TreeGrafter"/>
</dbReference>
<keyword evidence="26" id="KW-1185">Reference proteome</keyword>
<dbReference type="STRING" id="268475.A0A0V1HHR5"/>
<feature type="modified residue" description="N6-(pyridoxal phosphate)lysine" evidence="18">
    <location>
        <position position="1132"/>
    </location>
</feature>